<evidence type="ECO:0000256" key="2">
    <source>
        <dbReference type="ARBA" id="ARBA00012755"/>
    </source>
</evidence>
<dbReference type="Pfam" id="PF03537">
    <property type="entry name" value="Glyco_hydro_114"/>
    <property type="match status" value="1"/>
</dbReference>
<organism evidence="6 7">
    <name type="scientific">Cercophora scortea</name>
    <dbReference type="NCBI Taxonomy" id="314031"/>
    <lineage>
        <taxon>Eukaryota</taxon>
        <taxon>Fungi</taxon>
        <taxon>Dikarya</taxon>
        <taxon>Ascomycota</taxon>
        <taxon>Pezizomycotina</taxon>
        <taxon>Sordariomycetes</taxon>
        <taxon>Sordariomycetidae</taxon>
        <taxon>Sordariales</taxon>
        <taxon>Lasiosphaeriaceae</taxon>
        <taxon>Cercophora</taxon>
    </lineage>
</organism>
<reference evidence="6" key="1">
    <citation type="journal article" date="2023" name="Mol. Phylogenet. Evol.">
        <title>Genome-scale phylogeny and comparative genomics of the fungal order Sordariales.</title>
        <authorList>
            <person name="Hensen N."/>
            <person name="Bonometti L."/>
            <person name="Westerberg I."/>
            <person name="Brannstrom I.O."/>
            <person name="Guillou S."/>
            <person name="Cros-Aarteil S."/>
            <person name="Calhoun S."/>
            <person name="Haridas S."/>
            <person name="Kuo A."/>
            <person name="Mondo S."/>
            <person name="Pangilinan J."/>
            <person name="Riley R."/>
            <person name="LaButti K."/>
            <person name="Andreopoulos B."/>
            <person name="Lipzen A."/>
            <person name="Chen C."/>
            <person name="Yan M."/>
            <person name="Daum C."/>
            <person name="Ng V."/>
            <person name="Clum A."/>
            <person name="Steindorff A."/>
            <person name="Ohm R.A."/>
            <person name="Martin F."/>
            <person name="Silar P."/>
            <person name="Natvig D.O."/>
            <person name="Lalanne C."/>
            <person name="Gautier V."/>
            <person name="Ament-Velasquez S.L."/>
            <person name="Kruys A."/>
            <person name="Hutchinson M.I."/>
            <person name="Powell A.J."/>
            <person name="Barry K."/>
            <person name="Miller A.N."/>
            <person name="Grigoriev I.V."/>
            <person name="Debuchy R."/>
            <person name="Gladieux P."/>
            <person name="Hiltunen Thoren M."/>
            <person name="Johannesson H."/>
        </authorList>
    </citation>
    <scope>NUCLEOTIDE SEQUENCE</scope>
    <source>
        <strain evidence="6">SMH4131-1</strain>
    </source>
</reference>
<feature type="region of interest" description="Disordered" evidence="3">
    <location>
        <begin position="48"/>
        <end position="70"/>
    </location>
</feature>
<dbReference type="Gene3D" id="3.20.20.70">
    <property type="entry name" value="Aldolase class I"/>
    <property type="match status" value="1"/>
</dbReference>
<evidence type="ECO:0000313" key="7">
    <source>
        <dbReference type="Proteomes" id="UP001286456"/>
    </source>
</evidence>
<name>A0AAE0IVR6_9PEZI</name>
<keyword evidence="4" id="KW-1133">Transmembrane helix</keyword>
<protein>
    <recommendedName>
        <fullName evidence="2">alpha-galactosidase</fullName>
        <ecNumber evidence="2">3.2.1.22</ecNumber>
    </recommendedName>
</protein>
<evidence type="ECO:0000256" key="1">
    <source>
        <dbReference type="ARBA" id="ARBA00001255"/>
    </source>
</evidence>
<evidence type="ECO:0000259" key="5">
    <source>
        <dbReference type="Pfam" id="PF03537"/>
    </source>
</evidence>
<feature type="compositionally biased region" description="Low complexity" evidence="3">
    <location>
        <begin position="53"/>
        <end position="70"/>
    </location>
</feature>
<keyword evidence="6" id="KW-0378">Hydrolase</keyword>
<feature type="domain" description="Glycoside-hydrolase family GH114 TIM-barrel" evidence="5">
    <location>
        <begin position="81"/>
        <end position="316"/>
    </location>
</feature>
<reference evidence="6" key="2">
    <citation type="submission" date="2023-06" db="EMBL/GenBank/DDBJ databases">
        <authorList>
            <consortium name="Lawrence Berkeley National Laboratory"/>
            <person name="Haridas S."/>
            <person name="Hensen N."/>
            <person name="Bonometti L."/>
            <person name="Westerberg I."/>
            <person name="Brannstrom I.O."/>
            <person name="Guillou S."/>
            <person name="Cros-Aarteil S."/>
            <person name="Calhoun S."/>
            <person name="Kuo A."/>
            <person name="Mondo S."/>
            <person name="Pangilinan J."/>
            <person name="Riley R."/>
            <person name="Labutti K."/>
            <person name="Andreopoulos B."/>
            <person name="Lipzen A."/>
            <person name="Chen C."/>
            <person name="Yanf M."/>
            <person name="Daum C."/>
            <person name="Ng V."/>
            <person name="Clum A."/>
            <person name="Steindorff A."/>
            <person name="Ohm R."/>
            <person name="Martin F."/>
            <person name="Silar P."/>
            <person name="Natvig D."/>
            <person name="Lalanne C."/>
            <person name="Gautier V."/>
            <person name="Ament-Velasquez S.L."/>
            <person name="Kruys A."/>
            <person name="Hutchinson M.I."/>
            <person name="Powell A.J."/>
            <person name="Barry K."/>
            <person name="Miller A.N."/>
            <person name="Grigoriev I.V."/>
            <person name="Debuchy R."/>
            <person name="Gladieux P."/>
            <person name="Thoren M.H."/>
            <person name="Johannesson H."/>
        </authorList>
    </citation>
    <scope>NUCLEOTIDE SEQUENCE</scope>
    <source>
        <strain evidence="6">SMH4131-1</strain>
    </source>
</reference>
<comment type="catalytic activity">
    <reaction evidence="1">
        <text>Hydrolysis of terminal, non-reducing alpha-D-galactose residues in alpha-D-galactosides, including galactose oligosaccharides, galactomannans and galactolipids.</text>
        <dbReference type="EC" id="3.2.1.22"/>
    </reaction>
</comment>
<evidence type="ECO:0000313" key="6">
    <source>
        <dbReference type="EMBL" id="KAK3331855.1"/>
    </source>
</evidence>
<evidence type="ECO:0000256" key="3">
    <source>
        <dbReference type="SAM" id="MobiDB-lite"/>
    </source>
</evidence>
<keyword evidence="4" id="KW-0812">Transmembrane</keyword>
<dbReference type="EMBL" id="JAUEPO010000002">
    <property type="protein sequence ID" value="KAK3331855.1"/>
    <property type="molecule type" value="Genomic_DNA"/>
</dbReference>
<gene>
    <name evidence="6" type="ORF">B0T19DRAFT_87666</name>
</gene>
<dbReference type="EC" id="3.2.1.22" evidence="2"/>
<keyword evidence="4" id="KW-0472">Membrane</keyword>
<dbReference type="InterPro" id="IPR013785">
    <property type="entry name" value="Aldolase_TIM"/>
</dbReference>
<sequence length="332" mass="35951">MDDLDIAIDKSPYARRDSRKQRIIIGVCVVVGLALALGLGIGLGNKHSGGDSGSNSSPTSSPTASSLPSPASLWQPAVNASWQIILNQTLNIDSKDPAIKPDVEIFDIDMFTHQNTSVVSDLHRLGKKVICYFSAGSYEPYRPDSHLFNESDLGNPMDDWPDEIWLNISSPSVREIMAARINIAHGMGCDAIDPDNLDGYQHNNGLDLTSLESIDYITFLAEKANAKRMSAGLKNAGDIITNVLPLVQFSVNEECVKYTECSVFSSFIKAGKPVFHIEYPEGAPSDVTTQSSRKLCSAPGIASFSTVLKTKSLDNWVEYCNGQVAMTSVTDG</sequence>
<comment type="caution">
    <text evidence="6">The sequence shown here is derived from an EMBL/GenBank/DDBJ whole genome shotgun (WGS) entry which is preliminary data.</text>
</comment>
<dbReference type="InterPro" id="IPR017853">
    <property type="entry name" value="GH"/>
</dbReference>
<dbReference type="GO" id="GO:0004557">
    <property type="term" value="F:alpha-galactosidase activity"/>
    <property type="evidence" value="ECO:0007669"/>
    <property type="project" value="UniProtKB-EC"/>
</dbReference>
<accession>A0AAE0IVR6</accession>
<dbReference type="PANTHER" id="PTHR35273">
    <property type="entry name" value="ALPHA-1,4 POLYGALACTOSAMINIDASE, PUTATIVE (AFU_ORTHOLOGUE AFUA_3G07890)-RELATED"/>
    <property type="match status" value="1"/>
</dbReference>
<proteinExistence type="predicted"/>
<evidence type="ECO:0000256" key="4">
    <source>
        <dbReference type="SAM" id="Phobius"/>
    </source>
</evidence>
<keyword evidence="7" id="KW-1185">Reference proteome</keyword>
<dbReference type="AlphaFoldDB" id="A0AAE0IVR6"/>
<feature type="transmembrane region" description="Helical" evidence="4">
    <location>
        <begin position="23"/>
        <end position="44"/>
    </location>
</feature>
<dbReference type="SUPFAM" id="SSF51445">
    <property type="entry name" value="(Trans)glycosidases"/>
    <property type="match status" value="1"/>
</dbReference>
<dbReference type="InterPro" id="IPR004352">
    <property type="entry name" value="GH114_TIM-barrel"/>
</dbReference>
<dbReference type="Proteomes" id="UP001286456">
    <property type="component" value="Unassembled WGS sequence"/>
</dbReference>
<dbReference type="PANTHER" id="PTHR35273:SF2">
    <property type="entry name" value="ALPHA-GALACTOSIDASE"/>
    <property type="match status" value="1"/>
</dbReference>